<evidence type="ECO:0000313" key="2">
    <source>
        <dbReference type="Proteomes" id="UP000446719"/>
    </source>
</evidence>
<protein>
    <recommendedName>
        <fullName evidence="3">Transposase</fullName>
    </recommendedName>
</protein>
<comment type="caution">
    <text evidence="1">The sequence shown here is derived from an EMBL/GenBank/DDBJ whole genome shotgun (WGS) entry which is preliminary data.</text>
</comment>
<accession>A0A845KPA8</accession>
<gene>
    <name evidence="1" type="ORF">GT565_10730</name>
</gene>
<proteinExistence type="predicted"/>
<dbReference type="AlphaFoldDB" id="A0A845KPA8"/>
<reference evidence="1 2" key="1">
    <citation type="journal article" date="2019" name="Nat. Med.">
        <title>A library of human gut bacterial isolates paired with longitudinal multiomics data enables mechanistic microbiome research.</title>
        <authorList>
            <person name="Poyet M."/>
            <person name="Groussin M."/>
            <person name="Gibbons S.M."/>
            <person name="Avila-Pacheco J."/>
            <person name="Jiang X."/>
            <person name="Kearney S.M."/>
            <person name="Perrotta A.R."/>
            <person name="Berdy B."/>
            <person name="Zhao S."/>
            <person name="Lieberman T.D."/>
            <person name="Swanson P.K."/>
            <person name="Smith M."/>
            <person name="Roesemann S."/>
            <person name="Alexander J.E."/>
            <person name="Rich S.A."/>
            <person name="Livny J."/>
            <person name="Vlamakis H."/>
            <person name="Clish C."/>
            <person name="Bullock K."/>
            <person name="Deik A."/>
            <person name="Scott J."/>
            <person name="Pierce K.A."/>
            <person name="Xavier R.J."/>
            <person name="Alm E.J."/>
        </authorList>
    </citation>
    <scope>NUCLEOTIDE SEQUENCE [LARGE SCALE GENOMIC DNA]</scope>
    <source>
        <strain evidence="1 2">BIOML-A7</strain>
    </source>
</reference>
<name>A0A845KPA8_9FIRM</name>
<evidence type="ECO:0000313" key="1">
    <source>
        <dbReference type="EMBL" id="MZK18576.1"/>
    </source>
</evidence>
<organism evidence="1 2">
    <name type="scientific">Dorea longicatena</name>
    <dbReference type="NCBI Taxonomy" id="88431"/>
    <lineage>
        <taxon>Bacteria</taxon>
        <taxon>Bacillati</taxon>
        <taxon>Bacillota</taxon>
        <taxon>Clostridia</taxon>
        <taxon>Lachnospirales</taxon>
        <taxon>Lachnospiraceae</taxon>
        <taxon>Dorea</taxon>
    </lineage>
</organism>
<dbReference type="Proteomes" id="UP000446719">
    <property type="component" value="Unassembled WGS sequence"/>
</dbReference>
<evidence type="ECO:0008006" key="3">
    <source>
        <dbReference type="Google" id="ProtNLM"/>
    </source>
</evidence>
<dbReference type="EMBL" id="WWSB01000013">
    <property type="protein sequence ID" value="MZK18576.1"/>
    <property type="molecule type" value="Genomic_DNA"/>
</dbReference>
<sequence>MLEVLFSTERELKEKEKILENEYGITMTYEEKEEVEKMCNLSEYVWEKGLREGREEGLRTGINYGELQNLVRMVLKKMRKDVSCEITAELFEEPVEKIRKIYEVAEKYAPEYDIESICRELAA</sequence>
<dbReference type="RefSeq" id="WP_161159478.1">
    <property type="nucleotide sequence ID" value="NZ_JADMOH010000020.1"/>
</dbReference>